<dbReference type="AlphaFoldDB" id="A0A0E3P704"/>
<keyword evidence="4" id="KW-1003">Cell membrane</keyword>
<comment type="function">
    <text evidence="8">Required for corrinoid utilization. Probably part of the ABC transporter complex BtuCDF involved in cobalamin (vitamin B12) import. Probably involved in the translocation of the substrate across the membrane.</text>
</comment>
<dbReference type="FunFam" id="1.10.3470.10:FF:000001">
    <property type="entry name" value="Vitamin B12 ABC transporter permease BtuC"/>
    <property type="match status" value="1"/>
</dbReference>
<keyword evidence="7 11" id="KW-0472">Membrane</keyword>
<sequence length="347" mass="37397">MEFFLRNKKEFEISVLTLLAIVLILTFFISVYIGRYTITPSQLIMAVAGKITNVDYTLPDTADTILFKVRLPRIIAAILIGANLATAGAAYQGMFKNPMVSPDILGASHGAGFGAAVAILLSSGTAGIQMSSLLFGLGAVLLSYTISKIVGHGDNATLTMVLTGMVVSTMFSAFISMTKYVADTDEKLPAITFWLMGSLASITRKDVLILLIPTVLGMIPLLLLRWKLNVLAFGDEEAQAMGVDTKKVRSIIIFSSTLLVASSVSISGMIGWIGLIVPHIARQFVGPNYKHLLFASMLVGGSFLLIVDDVARNAFSAEIPLGILTALLGAPFFLYLLLKERRKAKWN</sequence>
<dbReference type="Proteomes" id="UP000033111">
    <property type="component" value="Chromosome"/>
</dbReference>
<dbReference type="EMBL" id="CP009506">
    <property type="protein sequence ID" value="AKB29633.1"/>
    <property type="molecule type" value="Genomic_DNA"/>
</dbReference>
<keyword evidence="13" id="KW-1185">Reference proteome</keyword>
<evidence type="ECO:0000256" key="10">
    <source>
        <dbReference type="ARBA" id="ARBA00071366"/>
    </source>
</evidence>
<dbReference type="Pfam" id="PF01032">
    <property type="entry name" value="FecCD"/>
    <property type="match status" value="1"/>
</dbReference>
<feature type="transmembrane region" description="Helical" evidence="11">
    <location>
        <begin position="133"/>
        <end position="150"/>
    </location>
</feature>
<feature type="transmembrane region" description="Helical" evidence="11">
    <location>
        <begin position="104"/>
        <end position="121"/>
    </location>
</feature>
<comment type="subcellular location">
    <subcellularLocation>
        <location evidence="1">Cell membrane</location>
        <topology evidence="1">Multi-pass membrane protein</topology>
    </subcellularLocation>
</comment>
<dbReference type="InterPro" id="IPR037294">
    <property type="entry name" value="ABC_BtuC-like"/>
</dbReference>
<comment type="similarity">
    <text evidence="2">Belongs to the binding-protein-dependent transport system permease family. FecCD subfamily.</text>
</comment>
<gene>
    <name evidence="12" type="ORF">MSSIT_2914</name>
</gene>
<feature type="transmembrane region" description="Helical" evidence="11">
    <location>
        <begin position="207"/>
        <end position="226"/>
    </location>
</feature>
<feature type="transmembrane region" description="Helical" evidence="11">
    <location>
        <begin position="251"/>
        <end position="277"/>
    </location>
</feature>
<feature type="transmembrane region" description="Helical" evidence="11">
    <location>
        <begin position="13"/>
        <end position="33"/>
    </location>
</feature>
<evidence type="ECO:0000256" key="9">
    <source>
        <dbReference type="ARBA" id="ARBA00064420"/>
    </source>
</evidence>
<dbReference type="GeneID" id="24861813"/>
<dbReference type="RefSeq" id="WP_048173462.1">
    <property type="nucleotide sequence ID" value="NZ_CP009506.1"/>
</dbReference>
<evidence type="ECO:0000313" key="13">
    <source>
        <dbReference type="Proteomes" id="UP000033111"/>
    </source>
</evidence>
<dbReference type="PANTHER" id="PTHR30472">
    <property type="entry name" value="FERRIC ENTEROBACTIN TRANSPORT SYSTEM PERMEASE PROTEIN"/>
    <property type="match status" value="1"/>
</dbReference>
<reference evidence="12 13" key="1">
    <citation type="submission" date="2014-07" db="EMBL/GenBank/DDBJ databases">
        <title>Methanogenic archaea and the global carbon cycle.</title>
        <authorList>
            <person name="Henriksen J.R."/>
            <person name="Luke J."/>
            <person name="Reinhart S."/>
            <person name="Benedict M.N."/>
            <person name="Youngblut N.D."/>
            <person name="Metcalf M.E."/>
            <person name="Whitaker R.J."/>
            <person name="Metcalf W.W."/>
        </authorList>
    </citation>
    <scope>NUCLEOTIDE SEQUENCE [LARGE SCALE GENOMIC DNA]</scope>
    <source>
        <strain evidence="12 13">T4/M</strain>
    </source>
</reference>
<evidence type="ECO:0000256" key="4">
    <source>
        <dbReference type="ARBA" id="ARBA00022475"/>
    </source>
</evidence>
<dbReference type="Gene3D" id="1.10.3470.10">
    <property type="entry name" value="ABC transporter involved in vitamin B12 uptake, BtuC"/>
    <property type="match status" value="1"/>
</dbReference>
<dbReference type="PANTHER" id="PTHR30472:SF70">
    <property type="entry name" value="MOLYBDATE IMPORT SYSTEM PERMEASE PROTEIN MOLB"/>
    <property type="match status" value="1"/>
</dbReference>
<keyword evidence="5 11" id="KW-0812">Transmembrane</keyword>
<dbReference type="CDD" id="cd06550">
    <property type="entry name" value="TM_ABC_iron-siderophores_like"/>
    <property type="match status" value="1"/>
</dbReference>
<comment type="subunit">
    <text evidence="9">The complex is composed of two ATP-binding proteins (BtuD), two transmembrane proteins (BtuC) and a solute-binding protein (BtuF).</text>
</comment>
<accession>A0A0E3P704</accession>
<dbReference type="KEGG" id="msw:MSSIT_2914"/>
<evidence type="ECO:0000256" key="5">
    <source>
        <dbReference type="ARBA" id="ARBA00022692"/>
    </source>
</evidence>
<feature type="transmembrane region" description="Helical" evidence="11">
    <location>
        <begin position="74"/>
        <end position="92"/>
    </location>
</feature>
<evidence type="ECO:0000256" key="7">
    <source>
        <dbReference type="ARBA" id="ARBA00023136"/>
    </source>
</evidence>
<dbReference type="InterPro" id="IPR000522">
    <property type="entry name" value="ABC_transptr_permease_BtuC"/>
</dbReference>
<dbReference type="GO" id="GO:0033214">
    <property type="term" value="P:siderophore-iron import into cell"/>
    <property type="evidence" value="ECO:0007669"/>
    <property type="project" value="TreeGrafter"/>
</dbReference>
<feature type="transmembrane region" description="Helical" evidence="11">
    <location>
        <begin position="156"/>
        <end position="177"/>
    </location>
</feature>
<evidence type="ECO:0000313" key="12">
    <source>
        <dbReference type="EMBL" id="AKB29633.1"/>
    </source>
</evidence>
<dbReference type="PATRIC" id="fig|1434120.4.peg.3800"/>
<dbReference type="GO" id="GO:0022857">
    <property type="term" value="F:transmembrane transporter activity"/>
    <property type="evidence" value="ECO:0007669"/>
    <property type="project" value="InterPro"/>
</dbReference>
<evidence type="ECO:0000256" key="6">
    <source>
        <dbReference type="ARBA" id="ARBA00022989"/>
    </source>
</evidence>
<feature type="transmembrane region" description="Helical" evidence="11">
    <location>
        <begin position="319"/>
        <end position="338"/>
    </location>
</feature>
<keyword evidence="3" id="KW-0813">Transport</keyword>
<evidence type="ECO:0000256" key="2">
    <source>
        <dbReference type="ARBA" id="ARBA00007935"/>
    </source>
</evidence>
<dbReference type="OrthoDB" id="57034at2157"/>
<dbReference type="SUPFAM" id="SSF81345">
    <property type="entry name" value="ABC transporter involved in vitamin B12 uptake, BtuC"/>
    <property type="match status" value="1"/>
</dbReference>
<feature type="transmembrane region" description="Helical" evidence="11">
    <location>
        <begin position="289"/>
        <end position="307"/>
    </location>
</feature>
<evidence type="ECO:0000256" key="3">
    <source>
        <dbReference type="ARBA" id="ARBA00022448"/>
    </source>
</evidence>
<name>A0A0E3P704_9EURY</name>
<evidence type="ECO:0000256" key="11">
    <source>
        <dbReference type="SAM" id="Phobius"/>
    </source>
</evidence>
<organism evidence="12 13">
    <name type="scientific">Methanosarcina siciliae T4/M</name>
    <dbReference type="NCBI Taxonomy" id="1434120"/>
    <lineage>
        <taxon>Archaea</taxon>
        <taxon>Methanobacteriati</taxon>
        <taxon>Methanobacteriota</taxon>
        <taxon>Stenosarchaea group</taxon>
        <taxon>Methanomicrobia</taxon>
        <taxon>Methanosarcinales</taxon>
        <taxon>Methanosarcinaceae</taxon>
        <taxon>Methanosarcina</taxon>
    </lineage>
</organism>
<evidence type="ECO:0000256" key="8">
    <source>
        <dbReference type="ARBA" id="ARBA00053891"/>
    </source>
</evidence>
<keyword evidence="6 11" id="KW-1133">Transmembrane helix</keyword>
<dbReference type="GO" id="GO:0005886">
    <property type="term" value="C:plasma membrane"/>
    <property type="evidence" value="ECO:0007669"/>
    <property type="project" value="UniProtKB-SubCell"/>
</dbReference>
<evidence type="ECO:0000256" key="1">
    <source>
        <dbReference type="ARBA" id="ARBA00004651"/>
    </source>
</evidence>
<dbReference type="HOGENOM" id="CLU_013016_0_2_2"/>
<protein>
    <recommendedName>
        <fullName evidence="10">Cobalamin import system permease protein BtuC</fullName>
    </recommendedName>
</protein>
<proteinExistence type="inferred from homology"/>